<keyword evidence="4" id="KW-1185">Reference proteome</keyword>
<dbReference type="InterPro" id="IPR006052">
    <property type="entry name" value="TNF_dom"/>
</dbReference>
<name>A0A3Q2QAU7_FUNHE</name>
<feature type="domain" description="THD" evidence="2">
    <location>
        <begin position="47"/>
        <end position="150"/>
    </location>
</feature>
<dbReference type="GO" id="GO:0005164">
    <property type="term" value="F:tumor necrosis factor receptor binding"/>
    <property type="evidence" value="ECO:0007669"/>
    <property type="project" value="InterPro"/>
</dbReference>
<reference evidence="3" key="2">
    <citation type="submission" date="2025-09" db="UniProtKB">
        <authorList>
            <consortium name="Ensembl"/>
        </authorList>
    </citation>
    <scope>IDENTIFICATION</scope>
</reference>
<evidence type="ECO:0000313" key="4">
    <source>
        <dbReference type="Proteomes" id="UP000265000"/>
    </source>
</evidence>
<reference evidence="3" key="1">
    <citation type="submission" date="2025-08" db="UniProtKB">
        <authorList>
            <consortium name="Ensembl"/>
        </authorList>
    </citation>
    <scope>IDENTIFICATION</scope>
</reference>
<dbReference type="Proteomes" id="UP000265000">
    <property type="component" value="Unplaced"/>
</dbReference>
<dbReference type="GeneTree" id="ENSGT00940000177239"/>
<dbReference type="Gene3D" id="2.60.120.40">
    <property type="match status" value="1"/>
</dbReference>
<organism evidence="3 4">
    <name type="scientific">Fundulus heteroclitus</name>
    <name type="common">Killifish</name>
    <name type="synonym">Mummichog</name>
    <dbReference type="NCBI Taxonomy" id="8078"/>
    <lineage>
        <taxon>Eukaryota</taxon>
        <taxon>Metazoa</taxon>
        <taxon>Chordata</taxon>
        <taxon>Craniata</taxon>
        <taxon>Vertebrata</taxon>
        <taxon>Euteleostomi</taxon>
        <taxon>Actinopterygii</taxon>
        <taxon>Neopterygii</taxon>
        <taxon>Teleostei</taxon>
        <taxon>Neoteleostei</taxon>
        <taxon>Acanthomorphata</taxon>
        <taxon>Ovalentaria</taxon>
        <taxon>Atherinomorphae</taxon>
        <taxon>Cyprinodontiformes</taxon>
        <taxon>Fundulidae</taxon>
        <taxon>Fundulus</taxon>
    </lineage>
</organism>
<sequence>YFWTYHKCQSLQGKKLLIFLIYRHEADEGPVNKILQWEPMFGGEGGAYDNVSRSIVIPATGQYFVYMRFMLYPCDMKPDKNPEAFEVKLKQSIRGYDKDQILMDIRESDGWHDKNVYVGQLFRLHEGDKLRVFLKTGYKLIRSSSFGAFLT</sequence>
<dbReference type="Ensembl" id="ENSFHET00000010796.1">
    <property type="protein sequence ID" value="ENSFHEP00000023272.1"/>
    <property type="gene ID" value="ENSFHEG00000004138.1"/>
</dbReference>
<dbReference type="GO" id="GO:0016020">
    <property type="term" value="C:membrane"/>
    <property type="evidence" value="ECO:0007669"/>
    <property type="project" value="InterPro"/>
</dbReference>
<evidence type="ECO:0000256" key="1">
    <source>
        <dbReference type="ARBA" id="ARBA00008670"/>
    </source>
</evidence>
<evidence type="ECO:0000313" key="3">
    <source>
        <dbReference type="Ensembl" id="ENSFHEP00000023272.1"/>
    </source>
</evidence>
<dbReference type="Pfam" id="PF00229">
    <property type="entry name" value="TNF"/>
    <property type="match status" value="1"/>
</dbReference>
<accession>A0A3Q2QAU7</accession>
<dbReference type="AlphaFoldDB" id="A0A3Q2QAU7"/>
<comment type="similarity">
    <text evidence="1">Belongs to the tumor necrosis factor family.</text>
</comment>
<evidence type="ECO:0000259" key="2">
    <source>
        <dbReference type="Pfam" id="PF00229"/>
    </source>
</evidence>
<dbReference type="InterPro" id="IPR008983">
    <property type="entry name" value="Tumour_necrosis_fac-like_dom"/>
</dbReference>
<proteinExistence type="inferred from homology"/>
<protein>
    <recommendedName>
        <fullName evidence="2">THD domain-containing protein</fullName>
    </recommendedName>
</protein>
<dbReference type="SUPFAM" id="SSF49842">
    <property type="entry name" value="TNF-like"/>
    <property type="match status" value="1"/>
</dbReference>
<dbReference type="GO" id="GO:0006955">
    <property type="term" value="P:immune response"/>
    <property type="evidence" value="ECO:0007669"/>
    <property type="project" value="InterPro"/>
</dbReference>